<dbReference type="GO" id="GO:0009986">
    <property type="term" value="C:cell surface"/>
    <property type="evidence" value="ECO:0007669"/>
    <property type="project" value="InterPro"/>
</dbReference>
<proteinExistence type="inferred from homology"/>
<gene>
    <name evidence="3" type="ORF">SBAD_LOCUS11831</name>
</gene>
<feature type="chain" id="PRO_5043140423" evidence="2">
    <location>
        <begin position="21"/>
        <end position="136"/>
    </location>
</feature>
<feature type="signal peptide" evidence="2">
    <location>
        <begin position="1"/>
        <end position="20"/>
    </location>
</feature>
<evidence type="ECO:0000313" key="3">
    <source>
        <dbReference type="EMBL" id="VDP43326.1"/>
    </source>
</evidence>
<dbReference type="EMBL" id="UZAM01016457">
    <property type="protein sequence ID" value="VDP43326.1"/>
    <property type="molecule type" value="Genomic_DNA"/>
</dbReference>
<reference evidence="5" key="1">
    <citation type="submission" date="2016-06" db="UniProtKB">
        <authorList>
            <consortium name="WormBaseParasite"/>
        </authorList>
    </citation>
    <scope>IDENTIFICATION</scope>
</reference>
<evidence type="ECO:0000256" key="2">
    <source>
        <dbReference type="SAM" id="SignalP"/>
    </source>
</evidence>
<dbReference type="Gene3D" id="2.60.40.3330">
    <property type="match status" value="1"/>
</dbReference>
<keyword evidence="2" id="KW-0732">Signal</keyword>
<sequence>MRRSALACFISLAFFHICLASEKCVIAYGHLVCNKNPQEASMAELKIYDKDAPWPLNWFDPDDLMVYGLPNSNGDFKLAGCARDTDPLPGIKNHPDPFLVILHKCNKKEGEMLRYNGTLHFSPLRSNLGDIVLDSR</sequence>
<keyword evidence="4" id="KW-1185">Reference proteome</keyword>
<organism evidence="5">
    <name type="scientific">Soboliphyme baturini</name>
    <dbReference type="NCBI Taxonomy" id="241478"/>
    <lineage>
        <taxon>Eukaryota</taxon>
        <taxon>Metazoa</taxon>
        <taxon>Ecdysozoa</taxon>
        <taxon>Nematoda</taxon>
        <taxon>Enoplea</taxon>
        <taxon>Dorylaimia</taxon>
        <taxon>Dioctophymatida</taxon>
        <taxon>Dioctophymatoidea</taxon>
        <taxon>Soboliphymatidae</taxon>
        <taxon>Soboliphyme</taxon>
    </lineage>
</organism>
<comment type="similarity">
    <text evidence="1">Belongs to the nematode transthyretin-like family.</text>
</comment>
<dbReference type="Pfam" id="PF01060">
    <property type="entry name" value="TTR-52"/>
    <property type="match status" value="1"/>
</dbReference>
<dbReference type="PANTHER" id="PTHR21700">
    <property type="entry name" value="TRANSTHYRETIN-LIKE FAMILY PROTEIN-RELATED"/>
    <property type="match status" value="1"/>
</dbReference>
<dbReference type="Proteomes" id="UP000270296">
    <property type="component" value="Unassembled WGS sequence"/>
</dbReference>
<dbReference type="PANTHER" id="PTHR21700:SF46">
    <property type="entry name" value="TRANSTHYRETIN-LIKE PROTEIN 52"/>
    <property type="match status" value="1"/>
</dbReference>
<dbReference type="InterPro" id="IPR001534">
    <property type="entry name" value="Transthyretin-like"/>
</dbReference>
<evidence type="ECO:0000313" key="5">
    <source>
        <dbReference type="WBParaSite" id="SBAD_0001222501-mRNA-1"/>
    </source>
</evidence>
<evidence type="ECO:0000313" key="4">
    <source>
        <dbReference type="Proteomes" id="UP000270296"/>
    </source>
</evidence>
<dbReference type="InterPro" id="IPR038479">
    <property type="entry name" value="Transthyretin-like_sf"/>
</dbReference>
<protein>
    <submittedName>
        <fullName evidence="5">Transthyretin-like family protein</fullName>
    </submittedName>
</protein>
<accession>A0A183J7I3</accession>
<reference evidence="3 4" key="2">
    <citation type="submission" date="2018-11" db="EMBL/GenBank/DDBJ databases">
        <authorList>
            <consortium name="Pathogen Informatics"/>
        </authorList>
    </citation>
    <scope>NUCLEOTIDE SEQUENCE [LARGE SCALE GENOMIC DNA]</scope>
</reference>
<name>A0A183J7I3_9BILA</name>
<dbReference type="AlphaFoldDB" id="A0A183J7I3"/>
<dbReference type="WBParaSite" id="SBAD_0001222501-mRNA-1">
    <property type="protein sequence ID" value="SBAD_0001222501-mRNA-1"/>
    <property type="gene ID" value="SBAD_0001222501"/>
</dbReference>
<dbReference type="OrthoDB" id="5781504at2759"/>
<evidence type="ECO:0000256" key="1">
    <source>
        <dbReference type="ARBA" id="ARBA00010112"/>
    </source>
</evidence>